<sequence length="371" mass="39958">MRTMNYSFFLILLGASLSITLADVCPTISATVDAESDVLLVPLRNAYESINDGCFDFVVDVRPHEAKLGTEMGDIPGFQDKHIPGAYNIPGLASDASLASRLTGCQDAMILVNCHTGVASLAAARNLVAAGFTNVYSIQDAGIMQWEEAGYPLEIGDYVASDPEFPCSINCGSMDFTADTDSDVRLVSLRDVFVSYDVCFDFVVDVRPHEAKLGTEMGDIPGFQDKHIPGAYNIPGLASDASLASRLTGCQDAMILVNCHTGVASLAAARNLVAAGFTNVYSIQDAGIMQWEEAGYPLEIGDYVASDPEFPCSLNSDTVPAVCEDDDDCNESEECRPPEMMGPECANDKRRLRKLNFGNLKHTCLLCLPML</sequence>
<dbReference type="Gene3D" id="3.40.250.10">
    <property type="entry name" value="Rhodanese-like domain"/>
    <property type="match status" value="2"/>
</dbReference>
<dbReference type="PANTHER" id="PTHR45431:SF3">
    <property type="entry name" value="RHODANESE-LIKE DOMAIN-CONTAINING PROTEIN 15, CHLOROPLASTIC"/>
    <property type="match status" value="1"/>
</dbReference>
<protein>
    <recommendedName>
        <fullName evidence="2">Rhodanese domain-containing protein</fullName>
    </recommendedName>
</protein>
<dbReference type="AlphaFoldDB" id="A0A7S2Y0T1"/>
<dbReference type="InterPro" id="IPR052367">
    <property type="entry name" value="Thiosulfate_ST/Rhodanese-like"/>
</dbReference>
<dbReference type="PROSITE" id="PS50206">
    <property type="entry name" value="RHODANESE_3"/>
    <property type="match status" value="2"/>
</dbReference>
<dbReference type="SMART" id="SM00450">
    <property type="entry name" value="RHOD"/>
    <property type="match status" value="2"/>
</dbReference>
<gene>
    <name evidence="3" type="ORF">FJAP1339_LOCUS10191</name>
</gene>
<name>A0A7S2Y0T1_9STRA</name>
<evidence type="ECO:0000256" key="1">
    <source>
        <dbReference type="SAM" id="SignalP"/>
    </source>
</evidence>
<accession>A0A7S2Y0T1</accession>
<dbReference type="SUPFAM" id="SSF52821">
    <property type="entry name" value="Rhodanese/Cell cycle control phosphatase"/>
    <property type="match status" value="2"/>
</dbReference>
<organism evidence="3">
    <name type="scientific">Fibrocapsa japonica</name>
    <dbReference type="NCBI Taxonomy" id="94617"/>
    <lineage>
        <taxon>Eukaryota</taxon>
        <taxon>Sar</taxon>
        <taxon>Stramenopiles</taxon>
        <taxon>Ochrophyta</taxon>
        <taxon>Raphidophyceae</taxon>
        <taxon>Chattonellales</taxon>
        <taxon>Chattonellaceae</taxon>
        <taxon>Fibrocapsa</taxon>
    </lineage>
</organism>
<evidence type="ECO:0000259" key="2">
    <source>
        <dbReference type="PROSITE" id="PS50206"/>
    </source>
</evidence>
<dbReference type="PANTHER" id="PTHR45431">
    <property type="entry name" value="RHODANESE-LIKE DOMAIN-CONTAINING PROTEIN 15, CHLOROPLASTIC"/>
    <property type="match status" value="1"/>
</dbReference>
<proteinExistence type="predicted"/>
<feature type="signal peptide" evidence="1">
    <location>
        <begin position="1"/>
        <end position="22"/>
    </location>
</feature>
<dbReference type="InterPro" id="IPR036873">
    <property type="entry name" value="Rhodanese-like_dom_sf"/>
</dbReference>
<reference evidence="3" key="1">
    <citation type="submission" date="2021-01" db="EMBL/GenBank/DDBJ databases">
        <authorList>
            <person name="Corre E."/>
            <person name="Pelletier E."/>
            <person name="Niang G."/>
            <person name="Scheremetjew M."/>
            <person name="Finn R."/>
            <person name="Kale V."/>
            <person name="Holt S."/>
            <person name="Cochrane G."/>
            <person name="Meng A."/>
            <person name="Brown T."/>
            <person name="Cohen L."/>
        </authorList>
    </citation>
    <scope>NUCLEOTIDE SEQUENCE</scope>
    <source>
        <strain evidence="3">CCMP1661</strain>
    </source>
</reference>
<feature type="domain" description="Rhodanese" evidence="2">
    <location>
        <begin position="58"/>
        <end position="155"/>
    </location>
</feature>
<keyword evidence="1" id="KW-0732">Signal</keyword>
<dbReference type="Pfam" id="PF00581">
    <property type="entry name" value="Rhodanese"/>
    <property type="match status" value="2"/>
</dbReference>
<dbReference type="CDD" id="cd00158">
    <property type="entry name" value="RHOD"/>
    <property type="match status" value="2"/>
</dbReference>
<evidence type="ECO:0000313" key="3">
    <source>
        <dbReference type="EMBL" id="CAD9871471.1"/>
    </source>
</evidence>
<dbReference type="EMBL" id="HBHR01020037">
    <property type="protein sequence ID" value="CAD9871471.1"/>
    <property type="molecule type" value="Transcribed_RNA"/>
</dbReference>
<feature type="chain" id="PRO_5031135814" description="Rhodanese domain-containing protein" evidence="1">
    <location>
        <begin position="23"/>
        <end position="371"/>
    </location>
</feature>
<dbReference type="InterPro" id="IPR001763">
    <property type="entry name" value="Rhodanese-like_dom"/>
</dbReference>
<feature type="domain" description="Rhodanese" evidence="2">
    <location>
        <begin position="203"/>
        <end position="300"/>
    </location>
</feature>